<dbReference type="PANTHER" id="PTHR11614">
    <property type="entry name" value="PHOSPHOLIPASE-RELATED"/>
    <property type="match status" value="1"/>
</dbReference>
<gene>
    <name evidence="2" type="ORF">OUY18_10790</name>
</gene>
<evidence type="ECO:0000259" key="1">
    <source>
        <dbReference type="Pfam" id="PF12146"/>
    </source>
</evidence>
<organism evidence="2 3">
    <name type="scientific">Caproiciproducens galactitolivorans</name>
    <dbReference type="NCBI Taxonomy" id="642589"/>
    <lineage>
        <taxon>Bacteria</taxon>
        <taxon>Bacillati</taxon>
        <taxon>Bacillota</taxon>
        <taxon>Clostridia</taxon>
        <taxon>Eubacteriales</taxon>
        <taxon>Acutalibacteraceae</taxon>
        <taxon>Caproiciproducens</taxon>
    </lineage>
</organism>
<accession>A0ABT4BV15</accession>
<dbReference type="SUPFAM" id="SSF53474">
    <property type="entry name" value="alpha/beta-Hydrolases"/>
    <property type="match status" value="1"/>
</dbReference>
<dbReference type="PRINTS" id="PR00111">
    <property type="entry name" value="ABHYDROLASE"/>
</dbReference>
<name>A0ABT4BV15_9FIRM</name>
<protein>
    <submittedName>
        <fullName evidence="2">Lysophospholipase</fullName>
    </submittedName>
</protein>
<dbReference type="RefSeq" id="WP_268058791.1">
    <property type="nucleotide sequence ID" value="NZ_JAPOHA010000010.1"/>
</dbReference>
<dbReference type="InterPro" id="IPR029058">
    <property type="entry name" value="AB_hydrolase_fold"/>
</dbReference>
<dbReference type="InterPro" id="IPR051044">
    <property type="entry name" value="MAG_DAG_Lipase"/>
</dbReference>
<dbReference type="Gene3D" id="3.40.50.1820">
    <property type="entry name" value="alpha/beta hydrolase"/>
    <property type="match status" value="1"/>
</dbReference>
<evidence type="ECO:0000313" key="2">
    <source>
        <dbReference type="EMBL" id="MCY1714739.1"/>
    </source>
</evidence>
<keyword evidence="3" id="KW-1185">Reference proteome</keyword>
<sequence length="268" mass="30144">MTKEMMVPTFDGTKLFFRKDIPENPKAIVVVVHGLCEHLGRYDYVTEKLNQSGFGVYRFDHRGHGRSEGKRVFYSDYNEIVDDVNHFVELAKKENEGLPVFLLGHSMGGYAVAMFGTKYPGKVNGIVTSGALTRLNAVPPGFLPIQQPADTYFPNELGNGVCSDPAVVEAYANDPLVEKKISVGLYNTLYYGVEWMKKNAKNFTDPALVLHGCCDGLVSEKDSREFFGDIASSDKTLKIYARLFHEILNEPCRDEIITEIVDWMKKRL</sequence>
<comment type="caution">
    <text evidence="2">The sequence shown here is derived from an EMBL/GenBank/DDBJ whole genome shotgun (WGS) entry which is preliminary data.</text>
</comment>
<proteinExistence type="predicted"/>
<feature type="domain" description="Serine aminopeptidase S33" evidence="1">
    <location>
        <begin position="24"/>
        <end position="251"/>
    </location>
</feature>
<dbReference type="Pfam" id="PF12146">
    <property type="entry name" value="Hydrolase_4"/>
    <property type="match status" value="1"/>
</dbReference>
<dbReference type="InterPro" id="IPR022742">
    <property type="entry name" value="Hydrolase_4"/>
</dbReference>
<dbReference type="EMBL" id="JAPOHA010000010">
    <property type="protein sequence ID" value="MCY1714739.1"/>
    <property type="molecule type" value="Genomic_DNA"/>
</dbReference>
<reference evidence="2 3" key="1">
    <citation type="submission" date="2022-11" db="EMBL/GenBank/DDBJ databases">
        <authorList>
            <person name="Caiyu Z."/>
        </authorList>
    </citation>
    <scope>NUCLEOTIDE SEQUENCE [LARGE SCALE GENOMIC DNA]</scope>
    <source>
        <strain evidence="2 3">YR-4</strain>
    </source>
</reference>
<dbReference type="InterPro" id="IPR000073">
    <property type="entry name" value="AB_hydrolase_1"/>
</dbReference>
<evidence type="ECO:0000313" key="3">
    <source>
        <dbReference type="Proteomes" id="UP001082703"/>
    </source>
</evidence>
<dbReference type="Proteomes" id="UP001082703">
    <property type="component" value="Unassembled WGS sequence"/>
</dbReference>